<feature type="compositionally biased region" description="Low complexity" evidence="2">
    <location>
        <begin position="265"/>
        <end position="287"/>
    </location>
</feature>
<proteinExistence type="predicted"/>
<dbReference type="InParanoid" id="B5YLG2"/>
<protein>
    <submittedName>
        <fullName evidence="3">Uncharacterized protein</fullName>
    </submittedName>
</protein>
<feature type="region of interest" description="Disordered" evidence="2">
    <location>
        <begin position="192"/>
        <end position="374"/>
    </location>
</feature>
<gene>
    <name evidence="3" type="ORF">THAPS_25319</name>
</gene>
<feature type="compositionally biased region" description="Low complexity" evidence="2">
    <location>
        <begin position="312"/>
        <end position="349"/>
    </location>
</feature>
<dbReference type="PANTHER" id="PTHR22895">
    <property type="entry name" value="ARMADILLO REPEAT-CONTAINING PROTEIN 6"/>
    <property type="match status" value="1"/>
</dbReference>
<dbReference type="RefSeq" id="XP_002295359.1">
    <property type="nucleotide sequence ID" value="XM_002295323.1"/>
</dbReference>
<dbReference type="EMBL" id="CP001159">
    <property type="protein sequence ID" value="ACI64076.1"/>
    <property type="molecule type" value="Genomic_DNA"/>
</dbReference>
<reference evidence="3 4" key="2">
    <citation type="journal article" date="2008" name="Nature">
        <title>The Phaeodactylum genome reveals the evolutionary history of diatom genomes.</title>
        <authorList>
            <person name="Bowler C."/>
            <person name="Allen A.E."/>
            <person name="Badger J.H."/>
            <person name="Grimwood J."/>
            <person name="Jabbari K."/>
            <person name="Kuo A."/>
            <person name="Maheswari U."/>
            <person name="Martens C."/>
            <person name="Maumus F."/>
            <person name="Otillar R.P."/>
            <person name="Rayko E."/>
            <person name="Salamov A."/>
            <person name="Vandepoele K."/>
            <person name="Beszteri B."/>
            <person name="Gruber A."/>
            <person name="Heijde M."/>
            <person name="Katinka M."/>
            <person name="Mock T."/>
            <person name="Valentin K."/>
            <person name="Verret F."/>
            <person name="Berges J.A."/>
            <person name="Brownlee C."/>
            <person name="Cadoret J.P."/>
            <person name="Chiovitti A."/>
            <person name="Choi C.J."/>
            <person name="Coesel S."/>
            <person name="De Martino A."/>
            <person name="Detter J.C."/>
            <person name="Durkin C."/>
            <person name="Falciatore A."/>
            <person name="Fournet J."/>
            <person name="Haruta M."/>
            <person name="Huysman M.J."/>
            <person name="Jenkins B.D."/>
            <person name="Jiroutova K."/>
            <person name="Jorgensen R.E."/>
            <person name="Joubert Y."/>
            <person name="Kaplan A."/>
            <person name="Kroger N."/>
            <person name="Kroth P.G."/>
            <person name="La Roche J."/>
            <person name="Lindquist E."/>
            <person name="Lommer M."/>
            <person name="Martin-Jezequel V."/>
            <person name="Lopez P.J."/>
            <person name="Lucas S."/>
            <person name="Mangogna M."/>
            <person name="McGinnis K."/>
            <person name="Medlin L.K."/>
            <person name="Montsant A."/>
            <person name="Oudot-Le Secq M.P."/>
            <person name="Napoli C."/>
            <person name="Obornik M."/>
            <person name="Parker M.S."/>
            <person name="Petit J.L."/>
            <person name="Porcel B.M."/>
            <person name="Poulsen N."/>
            <person name="Robison M."/>
            <person name="Rychlewski L."/>
            <person name="Rynearson T.A."/>
            <person name="Schmutz J."/>
            <person name="Shapiro H."/>
            <person name="Siaut M."/>
            <person name="Stanley M."/>
            <person name="Sussman M.R."/>
            <person name="Taylor A.R."/>
            <person name="Vardi A."/>
            <person name="von Dassow P."/>
            <person name="Vyverman W."/>
            <person name="Willis A."/>
            <person name="Wyrwicz L.S."/>
            <person name="Rokhsar D.S."/>
            <person name="Weissenbach J."/>
            <person name="Armbrust E.V."/>
            <person name="Green B.R."/>
            <person name="Van de Peer Y."/>
            <person name="Grigoriev I.V."/>
        </authorList>
    </citation>
    <scope>NUCLEOTIDE SEQUENCE [LARGE SCALE GENOMIC DNA]</scope>
    <source>
        <strain evidence="3 4">CCMP1335</strain>
    </source>
</reference>
<evidence type="ECO:0000313" key="4">
    <source>
        <dbReference type="Proteomes" id="UP000001449"/>
    </source>
</evidence>
<feature type="compositionally biased region" description="Low complexity" evidence="2">
    <location>
        <begin position="216"/>
        <end position="226"/>
    </location>
</feature>
<dbReference type="HOGENOM" id="CLU_334505_0_0_1"/>
<evidence type="ECO:0000256" key="2">
    <source>
        <dbReference type="SAM" id="MobiDB-lite"/>
    </source>
</evidence>
<dbReference type="AlphaFoldDB" id="B5YLG2"/>
<feature type="region of interest" description="Disordered" evidence="2">
    <location>
        <begin position="1"/>
        <end position="24"/>
    </location>
</feature>
<dbReference type="PaxDb" id="35128-Thaps25319"/>
<dbReference type="InterPro" id="IPR016024">
    <property type="entry name" value="ARM-type_fold"/>
</dbReference>
<feature type="compositionally biased region" description="Basic and acidic residues" evidence="2">
    <location>
        <begin position="198"/>
        <end position="215"/>
    </location>
</feature>
<dbReference type="Proteomes" id="UP000001449">
    <property type="component" value="Chromosome 18"/>
</dbReference>
<feature type="compositionally biased region" description="Basic and acidic residues" evidence="2">
    <location>
        <begin position="440"/>
        <end position="458"/>
    </location>
</feature>
<evidence type="ECO:0000256" key="1">
    <source>
        <dbReference type="ARBA" id="ARBA00022737"/>
    </source>
</evidence>
<sequence>MFPAKNNVVKTRESRGTTLLSRSHHQQLQSTLSFQQSVTKHHAIHAPSSTHKRHPQIFHVITLISHHIAYSGHSSSPLRHSSNGRTACAVAVDSSFVGLNFGTLRLIGAPKVRASPYYPTMEPCQPVDQITHPQNDSAVFDGVEVPFPELLNNNNDDDGVERQLNRHADNRRRHDDVMNNHNILLHNLLQPMQQQPTDSEHSETSDEQRSAERAVARAAAAMAGEGSSSGGSDNGGGEMRGVQHHRAAAADNGGSGGSTDDGGRSRSTLSTRSDISSINDSNNNDNSEASTFTGRSSSEDDCVRQKLERQQLESSSSSSSIYGIEQQQQQQQQQQQADYAYSPPSNQSSPSPPASSDDGHQQQQQSPRAASPPRRITYLDEMSTLDSTLCQLSNPAVEIKIILERLINELREARLKRREAEREEEGAVIDQPPKPKQQLMRKEEGQLRRSSAREKEQESIDGSCGSGSRGSKRSRTGEASYVDTLQVAATEADDSKLQQHQQPIQIIMKWMDSFQEDEHIQLICLQALPTILEDPPTRLIAQSDGLASIVLYNMAAFPSSSLLQLTAFHTLVVLLRPLGANEGMVHKAHVHTNKSARGIRSINHVTKSNSHYVDTSSVISKTTLNDASYEPRWEENGVRVMLDSLRRYSNDRYLQAMGCWAMVNAALYSSLKASLLRLGGVYACTNAMMLHPNVEAVQFRGLFALINLVIPDNTNKNGDGSSIHTHVYQIARLTILAMKNFHTNKSILNRGCLVLRNLSLTPAFVKILARTPGCVDILLHCRQMCPRDVLVQRSARTIMILIQRDTASVGSGGSGGGGGGFGVASATAAVSSAAAAGVASAAHSTPATEESGKF</sequence>
<evidence type="ECO:0000313" key="3">
    <source>
        <dbReference type="EMBL" id="ACI64076.1"/>
    </source>
</evidence>
<organism evidence="3 4">
    <name type="scientific">Thalassiosira pseudonana</name>
    <name type="common">Marine diatom</name>
    <name type="synonym">Cyclotella nana</name>
    <dbReference type="NCBI Taxonomy" id="35128"/>
    <lineage>
        <taxon>Eukaryota</taxon>
        <taxon>Sar</taxon>
        <taxon>Stramenopiles</taxon>
        <taxon>Ochrophyta</taxon>
        <taxon>Bacillariophyta</taxon>
        <taxon>Coscinodiscophyceae</taxon>
        <taxon>Thalassiosirophycidae</taxon>
        <taxon>Thalassiosirales</taxon>
        <taxon>Thalassiosiraceae</taxon>
        <taxon>Thalassiosira</taxon>
    </lineage>
</organism>
<name>B5YLG2_THAPS</name>
<dbReference type="Gene3D" id="1.25.10.10">
    <property type="entry name" value="Leucine-rich Repeat Variant"/>
    <property type="match status" value="1"/>
</dbReference>
<reference evidence="3 4" key="1">
    <citation type="journal article" date="2004" name="Science">
        <title>The genome of the diatom Thalassiosira pseudonana: ecology, evolution, and metabolism.</title>
        <authorList>
            <person name="Armbrust E.V."/>
            <person name="Berges J.A."/>
            <person name="Bowler C."/>
            <person name="Green B.R."/>
            <person name="Martinez D."/>
            <person name="Putnam N.H."/>
            <person name="Zhou S."/>
            <person name="Allen A.E."/>
            <person name="Apt K.E."/>
            <person name="Bechner M."/>
            <person name="Brzezinski M.A."/>
            <person name="Chaal B.K."/>
            <person name="Chiovitti A."/>
            <person name="Davis A.K."/>
            <person name="Demarest M.S."/>
            <person name="Detter J.C."/>
            <person name="Glavina T."/>
            <person name="Goodstein D."/>
            <person name="Hadi M.Z."/>
            <person name="Hellsten U."/>
            <person name="Hildebrand M."/>
            <person name="Jenkins B.D."/>
            <person name="Jurka J."/>
            <person name="Kapitonov V.V."/>
            <person name="Kroger N."/>
            <person name="Lau W.W."/>
            <person name="Lane T.W."/>
            <person name="Larimer F.W."/>
            <person name="Lippmeier J.C."/>
            <person name="Lucas S."/>
            <person name="Medina M."/>
            <person name="Montsant A."/>
            <person name="Obornik M."/>
            <person name="Parker M.S."/>
            <person name="Palenik B."/>
            <person name="Pazour G.J."/>
            <person name="Richardson P.M."/>
            <person name="Rynearson T.A."/>
            <person name="Saito M.A."/>
            <person name="Schwartz D.C."/>
            <person name="Thamatrakoln K."/>
            <person name="Valentin K."/>
            <person name="Vardi A."/>
            <person name="Wilkerson F.P."/>
            <person name="Rokhsar D.S."/>
        </authorList>
    </citation>
    <scope>NUCLEOTIDE SEQUENCE [LARGE SCALE GENOMIC DNA]</scope>
    <source>
        <strain evidence="3 4">CCMP1335</strain>
    </source>
</reference>
<feature type="compositionally biased region" description="Gly residues" evidence="2">
    <location>
        <begin position="227"/>
        <end position="239"/>
    </location>
</feature>
<feature type="compositionally biased region" description="Low complexity" evidence="2">
    <location>
        <begin position="361"/>
        <end position="374"/>
    </location>
</feature>
<dbReference type="InterPro" id="IPR011989">
    <property type="entry name" value="ARM-like"/>
</dbReference>
<feature type="region of interest" description="Disordered" evidence="2">
    <location>
        <begin position="418"/>
        <end position="478"/>
    </location>
</feature>
<dbReference type="KEGG" id="tps:THAPS_25319"/>
<dbReference type="eggNOG" id="ENOG502S3J3">
    <property type="taxonomic scope" value="Eukaryota"/>
</dbReference>
<dbReference type="PANTHER" id="PTHR22895:SF0">
    <property type="entry name" value="ARMADILLO REPEAT-CONTAINING PROTEIN 6"/>
    <property type="match status" value="1"/>
</dbReference>
<dbReference type="GeneID" id="7450924"/>
<accession>B5YLG2</accession>
<dbReference type="SUPFAM" id="SSF48371">
    <property type="entry name" value="ARM repeat"/>
    <property type="match status" value="1"/>
</dbReference>
<keyword evidence="1" id="KW-0677">Repeat</keyword>
<feature type="compositionally biased region" description="Basic and acidic residues" evidence="2">
    <location>
        <begin position="297"/>
        <end position="311"/>
    </location>
</feature>
<keyword evidence="4" id="KW-1185">Reference proteome</keyword>